<comment type="caution">
    <text evidence="2">The sequence shown here is derived from an EMBL/GenBank/DDBJ whole genome shotgun (WGS) entry which is preliminary data.</text>
</comment>
<proteinExistence type="predicted"/>
<feature type="compositionally biased region" description="Pro residues" evidence="1">
    <location>
        <begin position="119"/>
        <end position="130"/>
    </location>
</feature>
<evidence type="ECO:0000313" key="3">
    <source>
        <dbReference type="Proteomes" id="UP001153269"/>
    </source>
</evidence>
<dbReference type="AlphaFoldDB" id="A0A9N7W015"/>
<name>A0A9N7W015_PLEPL</name>
<reference evidence="2" key="1">
    <citation type="submission" date="2020-03" db="EMBL/GenBank/DDBJ databases">
        <authorList>
            <person name="Weist P."/>
        </authorList>
    </citation>
    <scope>NUCLEOTIDE SEQUENCE</scope>
</reference>
<sequence length="137" mass="15216">MTSTDSGTLAVSLQFAGVCLSSPSERERQSNWRHSEMVLFSLDQANMSQRSYGPCGERVIIWPISAREPESVDVGWAVRCHAKPPVPRSLNMIPFTCPLSLVLFLPPPLHHRLDLLRLPSPPPPPPPSPPWDRLSST</sequence>
<evidence type="ECO:0000313" key="2">
    <source>
        <dbReference type="EMBL" id="CAB1458735.1"/>
    </source>
</evidence>
<protein>
    <submittedName>
        <fullName evidence="2">Uncharacterized protein</fullName>
    </submittedName>
</protein>
<dbReference type="Proteomes" id="UP001153269">
    <property type="component" value="Unassembled WGS sequence"/>
</dbReference>
<evidence type="ECO:0000256" key="1">
    <source>
        <dbReference type="SAM" id="MobiDB-lite"/>
    </source>
</evidence>
<accession>A0A9N7W015</accession>
<gene>
    <name evidence="2" type="ORF">PLEPLA_LOCUS46566</name>
</gene>
<dbReference type="EMBL" id="CADEAL010004401">
    <property type="protein sequence ID" value="CAB1458735.1"/>
    <property type="molecule type" value="Genomic_DNA"/>
</dbReference>
<keyword evidence="3" id="KW-1185">Reference proteome</keyword>
<feature type="region of interest" description="Disordered" evidence="1">
    <location>
        <begin position="118"/>
        <end position="137"/>
    </location>
</feature>
<organism evidence="2 3">
    <name type="scientific">Pleuronectes platessa</name>
    <name type="common">European plaice</name>
    <dbReference type="NCBI Taxonomy" id="8262"/>
    <lineage>
        <taxon>Eukaryota</taxon>
        <taxon>Metazoa</taxon>
        <taxon>Chordata</taxon>
        <taxon>Craniata</taxon>
        <taxon>Vertebrata</taxon>
        <taxon>Euteleostomi</taxon>
        <taxon>Actinopterygii</taxon>
        <taxon>Neopterygii</taxon>
        <taxon>Teleostei</taxon>
        <taxon>Neoteleostei</taxon>
        <taxon>Acanthomorphata</taxon>
        <taxon>Carangaria</taxon>
        <taxon>Pleuronectiformes</taxon>
        <taxon>Pleuronectoidei</taxon>
        <taxon>Pleuronectidae</taxon>
        <taxon>Pleuronectes</taxon>
    </lineage>
</organism>